<gene>
    <name evidence="1" type="ordered locus">Rxyl_1447</name>
</gene>
<proteinExistence type="predicted"/>
<reference evidence="1 2" key="1">
    <citation type="submission" date="2006-06" db="EMBL/GenBank/DDBJ databases">
        <title>Complete sequence of Rubrobacter xylanophilus DSM 9941.</title>
        <authorList>
            <consortium name="US DOE Joint Genome Institute"/>
            <person name="Copeland A."/>
            <person name="Lucas S."/>
            <person name="Lapidus A."/>
            <person name="Barry K."/>
            <person name="Detter J.C."/>
            <person name="Glavina del Rio T."/>
            <person name="Hammon N."/>
            <person name="Israni S."/>
            <person name="Dalin E."/>
            <person name="Tice H."/>
            <person name="Pitluck S."/>
            <person name="Munk A.C."/>
            <person name="Brettin T."/>
            <person name="Bruce D."/>
            <person name="Han C."/>
            <person name="Tapia R."/>
            <person name="Gilna P."/>
            <person name="Schmutz J."/>
            <person name="Larimer F."/>
            <person name="Land M."/>
            <person name="Hauser L."/>
            <person name="Kyrpides N."/>
            <person name="Lykidis A."/>
            <person name="da Costa M.S."/>
            <person name="Rainey F.A."/>
            <person name="Empadinhas N."/>
            <person name="Jolivet E."/>
            <person name="Battista J.R."/>
            <person name="Richardson P."/>
        </authorList>
    </citation>
    <scope>NUCLEOTIDE SEQUENCE [LARGE SCALE GENOMIC DNA]</scope>
    <source>
        <strain evidence="2">DSM 9941 / NBRC 16129 / PRD-1</strain>
    </source>
</reference>
<sequence length="173" mass="18219">MVAPAGVALLPSEPAGVLPLRTAGVCGFAAELFWRGGEAPPGPLLPAGPGGGARLRLLEESEMPGGRRLCGEVWALDRRALAAALEEALRALVTAASLCGALAEVEVVREEEPREADARSLRRLRRDLLSAGFRAREVPHCWSVASGGDVWVGTRGGEELAAFLRGHPAWEVV</sequence>
<dbReference type="AlphaFoldDB" id="Q1AW19"/>
<name>Q1AW19_RUBXD</name>
<keyword evidence="2" id="KW-1185">Reference proteome</keyword>
<dbReference type="Proteomes" id="UP000006637">
    <property type="component" value="Chromosome"/>
</dbReference>
<evidence type="ECO:0000313" key="2">
    <source>
        <dbReference type="Proteomes" id="UP000006637"/>
    </source>
</evidence>
<dbReference type="STRING" id="266117.Rxyl_1447"/>
<protein>
    <submittedName>
        <fullName evidence="1">Uncharacterized protein</fullName>
    </submittedName>
</protein>
<dbReference type="KEGG" id="rxy:Rxyl_1447"/>
<dbReference type="HOGENOM" id="CLU_1546480_0_0_11"/>
<dbReference type="EMBL" id="CP000386">
    <property type="protein sequence ID" value="ABG04409.1"/>
    <property type="molecule type" value="Genomic_DNA"/>
</dbReference>
<evidence type="ECO:0000313" key="1">
    <source>
        <dbReference type="EMBL" id="ABG04409.1"/>
    </source>
</evidence>
<organism evidence="1 2">
    <name type="scientific">Rubrobacter xylanophilus (strain DSM 9941 / JCM 11954 / NBRC 16129 / PRD-1)</name>
    <dbReference type="NCBI Taxonomy" id="266117"/>
    <lineage>
        <taxon>Bacteria</taxon>
        <taxon>Bacillati</taxon>
        <taxon>Actinomycetota</taxon>
        <taxon>Rubrobacteria</taxon>
        <taxon>Rubrobacterales</taxon>
        <taxon>Rubrobacteraceae</taxon>
        <taxon>Rubrobacter</taxon>
    </lineage>
</organism>
<accession>Q1AW19</accession>